<evidence type="ECO:0000256" key="1">
    <source>
        <dbReference type="SAM" id="Phobius"/>
    </source>
</evidence>
<proteinExistence type="predicted"/>
<keyword evidence="1" id="KW-0812">Transmembrane</keyword>
<keyword evidence="1" id="KW-0472">Membrane</keyword>
<sequence length="85" mass="9014">MDVRFSLLKLTIGGGCVVGSTVFPLLLAGEGIAWGTVLAATLASVAAGNTANAIDALTEGKDGDRYRFIHRLVQEHFAKLEIQKE</sequence>
<feature type="transmembrane region" description="Helical" evidence="1">
    <location>
        <begin position="32"/>
        <end position="51"/>
    </location>
</feature>
<name>A0ABT7BA41_9CYAN</name>
<accession>A0ABT7BA41</accession>
<comment type="caution">
    <text evidence="2">The sequence shown here is derived from an EMBL/GenBank/DDBJ whole genome shotgun (WGS) entry which is preliminary data.</text>
</comment>
<evidence type="ECO:0000313" key="2">
    <source>
        <dbReference type="EMBL" id="MDJ1175371.1"/>
    </source>
</evidence>
<dbReference type="RefSeq" id="WP_283767673.1">
    <property type="nucleotide sequence ID" value="NZ_JAQOSO010000082.1"/>
</dbReference>
<dbReference type="EMBL" id="JAQOSO010000082">
    <property type="protein sequence ID" value="MDJ1175371.1"/>
    <property type="molecule type" value="Genomic_DNA"/>
</dbReference>
<organism evidence="2 3">
    <name type="scientific">Roseofilum capinflatum BLCC-M114</name>
    <dbReference type="NCBI Taxonomy" id="3022440"/>
    <lineage>
        <taxon>Bacteria</taxon>
        <taxon>Bacillati</taxon>
        <taxon>Cyanobacteriota</taxon>
        <taxon>Cyanophyceae</taxon>
        <taxon>Desertifilales</taxon>
        <taxon>Desertifilaceae</taxon>
        <taxon>Roseofilum</taxon>
        <taxon>Roseofilum capinflatum</taxon>
    </lineage>
</organism>
<keyword evidence="3" id="KW-1185">Reference proteome</keyword>
<gene>
    <name evidence="2" type="ORF">PMG25_14845</name>
</gene>
<evidence type="ECO:0000313" key="3">
    <source>
        <dbReference type="Proteomes" id="UP001235849"/>
    </source>
</evidence>
<keyword evidence="1" id="KW-1133">Transmembrane helix</keyword>
<reference evidence="2 3" key="1">
    <citation type="submission" date="2023-01" db="EMBL/GenBank/DDBJ databases">
        <title>Novel diversity within Roseofilum (Cyanobacteria; Desertifilaceae) from marine benthic mats with descriptions of four novel species.</title>
        <authorList>
            <person name="Wang Y."/>
            <person name="Berthold D.E."/>
            <person name="Hu J."/>
            <person name="Lefler F.W."/>
            <person name="Laughinghouse H.D. IV."/>
        </authorList>
    </citation>
    <scope>NUCLEOTIDE SEQUENCE [LARGE SCALE GENOMIC DNA]</scope>
    <source>
        <strain evidence="2 3">BLCC-M114</strain>
    </source>
</reference>
<dbReference type="Proteomes" id="UP001235849">
    <property type="component" value="Unassembled WGS sequence"/>
</dbReference>
<protein>
    <submittedName>
        <fullName evidence="2">Uncharacterized protein</fullName>
    </submittedName>
</protein>
<feature type="transmembrane region" description="Helical" evidence="1">
    <location>
        <begin position="7"/>
        <end position="26"/>
    </location>
</feature>